<dbReference type="OrthoDB" id="9781345at2"/>
<dbReference type="SUPFAM" id="SSF52047">
    <property type="entry name" value="RNI-like"/>
    <property type="match status" value="1"/>
</dbReference>
<reference evidence="1 2" key="1">
    <citation type="submission" date="2016-10" db="EMBL/GenBank/DDBJ databases">
        <authorList>
            <person name="de Groot N.N."/>
        </authorList>
    </citation>
    <scope>NUCLEOTIDE SEQUENCE [LARGE SCALE GENOMIC DNA]</scope>
    <source>
        <strain evidence="1 2">CPCC 201354</strain>
    </source>
</reference>
<dbReference type="InterPro" id="IPR047722">
    <property type="entry name" value="STM4015-like"/>
</dbReference>
<dbReference type="Proteomes" id="UP000198923">
    <property type="component" value="Unassembled WGS sequence"/>
</dbReference>
<gene>
    <name evidence="1" type="ORF">SAMN05421505_10516</name>
</gene>
<name>A0A1G7UX59_9ACTN</name>
<evidence type="ECO:0008006" key="3">
    <source>
        <dbReference type="Google" id="ProtNLM"/>
    </source>
</evidence>
<organism evidence="1 2">
    <name type="scientific">Sinosporangium album</name>
    <dbReference type="NCBI Taxonomy" id="504805"/>
    <lineage>
        <taxon>Bacteria</taxon>
        <taxon>Bacillati</taxon>
        <taxon>Actinomycetota</taxon>
        <taxon>Actinomycetes</taxon>
        <taxon>Streptosporangiales</taxon>
        <taxon>Streptosporangiaceae</taxon>
        <taxon>Sinosporangium</taxon>
    </lineage>
</organism>
<dbReference type="AlphaFoldDB" id="A0A1G7UX59"/>
<dbReference type="STRING" id="504805.SAMN05421505_10516"/>
<keyword evidence="2" id="KW-1185">Reference proteome</keyword>
<protein>
    <recommendedName>
        <fullName evidence="3">Leucine Rich repeat-containing protein</fullName>
    </recommendedName>
</protein>
<proteinExistence type="predicted"/>
<evidence type="ECO:0000313" key="1">
    <source>
        <dbReference type="EMBL" id="SDG52185.1"/>
    </source>
</evidence>
<dbReference type="Gene3D" id="3.80.10.10">
    <property type="entry name" value="Ribonuclease Inhibitor"/>
    <property type="match status" value="1"/>
</dbReference>
<accession>A0A1G7UX59</accession>
<dbReference type="EMBL" id="FNCN01000005">
    <property type="protein sequence ID" value="SDG52185.1"/>
    <property type="molecule type" value="Genomic_DNA"/>
</dbReference>
<dbReference type="RefSeq" id="WP_093169319.1">
    <property type="nucleotide sequence ID" value="NZ_FNCN01000005.1"/>
</dbReference>
<dbReference type="InterPro" id="IPR032675">
    <property type="entry name" value="LRR_dom_sf"/>
</dbReference>
<dbReference type="NCBIfam" id="NF038076">
    <property type="entry name" value="fam_STM4015"/>
    <property type="match status" value="1"/>
</dbReference>
<evidence type="ECO:0000313" key="2">
    <source>
        <dbReference type="Proteomes" id="UP000198923"/>
    </source>
</evidence>
<sequence>MIEHDPRHSYPHDYNDTYAGLPVASAPLPGDAPDRELPDAAAAAWRLEANTDDPGLDDKFEEVFARFLTRMDTARVTALLVGGWENSYEVDSSHVVRLFVENAERFPALRSLFFGAIPSEVAEISWIQQSDVTPLLKAFPALERLDVRGGGMPALQPIRHEALRMLRLESGGLGADVVRAVGECELPALEYLELWLGVEQYGGDAAVADLGAILSGERLPSLRHLGLQNGEIQDEVAAAVSAAPIVARIESLSLSMGVLTDTGAEALLSGQPLTHLRRLDLHHHFLTDSMIERVTDALPGVDVDLSDQEEPEDEWFYTAVSE</sequence>